<protein>
    <submittedName>
        <fullName evidence="1">Uncharacterized protein</fullName>
    </submittedName>
</protein>
<evidence type="ECO:0000313" key="1">
    <source>
        <dbReference type="EMBL" id="OYD52449.1"/>
    </source>
</evidence>
<gene>
    <name evidence="1" type="ORF">CGK74_17975</name>
</gene>
<comment type="caution">
    <text evidence="1">The sequence shown here is derived from an EMBL/GenBank/DDBJ whole genome shotgun (WGS) entry which is preliminary data.</text>
</comment>
<accession>A0A235ETU4</accession>
<dbReference type="OrthoDB" id="9181345at2"/>
<reference evidence="1 2" key="1">
    <citation type="submission" date="2017-07" db="EMBL/GenBank/DDBJ databases">
        <title>Thauera sp. KNDSS-Mac4 genome sequence and assembly.</title>
        <authorList>
            <person name="Mayilraj S."/>
        </authorList>
    </citation>
    <scope>NUCLEOTIDE SEQUENCE [LARGE SCALE GENOMIC DNA]</scope>
    <source>
        <strain evidence="1 2">KNDSS-Mac4</strain>
    </source>
</reference>
<proteinExistence type="predicted"/>
<dbReference type="Proteomes" id="UP000215181">
    <property type="component" value="Unassembled WGS sequence"/>
</dbReference>
<name>A0A235ETU4_9RHOO</name>
<evidence type="ECO:0000313" key="2">
    <source>
        <dbReference type="Proteomes" id="UP000215181"/>
    </source>
</evidence>
<keyword evidence="2" id="KW-1185">Reference proteome</keyword>
<dbReference type="EMBL" id="NOIH01000039">
    <property type="protein sequence ID" value="OYD52449.1"/>
    <property type="molecule type" value="Genomic_DNA"/>
</dbReference>
<dbReference type="AlphaFoldDB" id="A0A235ETU4"/>
<dbReference type="RefSeq" id="WP_094269754.1">
    <property type="nucleotide sequence ID" value="NZ_NOIH01000039.1"/>
</dbReference>
<organism evidence="1 2">
    <name type="scientific">Thauera propionica</name>
    <dbReference type="NCBI Taxonomy" id="2019431"/>
    <lineage>
        <taxon>Bacteria</taxon>
        <taxon>Pseudomonadati</taxon>
        <taxon>Pseudomonadota</taxon>
        <taxon>Betaproteobacteria</taxon>
        <taxon>Rhodocyclales</taxon>
        <taxon>Zoogloeaceae</taxon>
        <taxon>Thauera</taxon>
    </lineage>
</organism>
<sequence length="168" mass="19061">MQEARGGAGRVDLGSRNKSEVITIRITPKAKFGLELMARMCNRSVAQTVEFAIQRLLDEPHRQRAPLEGSDYAHAVIEELWSPHRGERLLKMVFKHPELLSYDEEVAWNKLLRSGALDAYISNAGAASREMLPTADMRELEDRIDQFLEDLDAAAREEAAQKKKRSKE</sequence>